<proteinExistence type="predicted"/>
<evidence type="ECO:0000256" key="1">
    <source>
        <dbReference type="SAM" id="Coils"/>
    </source>
</evidence>
<keyword evidence="4" id="KW-1185">Reference proteome</keyword>
<dbReference type="Proteomes" id="UP000515153">
    <property type="component" value="Unplaced"/>
</dbReference>
<dbReference type="AlphaFoldDB" id="A0A6P8BKB9"/>
<feature type="coiled-coil region" evidence="1">
    <location>
        <begin position="703"/>
        <end position="730"/>
    </location>
</feature>
<dbReference type="InterPro" id="IPR010730">
    <property type="entry name" value="HET"/>
</dbReference>
<organism evidence="4 5">
    <name type="scientific">Pyricularia grisea</name>
    <name type="common">Crabgrass-specific blast fungus</name>
    <name type="synonym">Magnaporthe grisea</name>
    <dbReference type="NCBI Taxonomy" id="148305"/>
    <lineage>
        <taxon>Eukaryota</taxon>
        <taxon>Fungi</taxon>
        <taxon>Dikarya</taxon>
        <taxon>Ascomycota</taxon>
        <taxon>Pezizomycotina</taxon>
        <taxon>Sordariomycetes</taxon>
        <taxon>Sordariomycetidae</taxon>
        <taxon>Magnaporthales</taxon>
        <taxon>Pyriculariaceae</taxon>
        <taxon>Pyricularia</taxon>
    </lineage>
</organism>
<protein>
    <recommendedName>
        <fullName evidence="3">Heterokaryon incompatibility domain-containing protein</fullName>
    </recommendedName>
</protein>
<keyword evidence="2" id="KW-0472">Membrane</keyword>
<evidence type="ECO:0000313" key="4">
    <source>
        <dbReference type="Proteomes" id="UP000515153"/>
    </source>
</evidence>
<accession>A0A6P8BKB9</accession>
<gene>
    <name evidence="5" type="ORF">PgNI_02276</name>
</gene>
<reference evidence="5" key="1">
    <citation type="journal article" date="2019" name="Mol. Biol. Evol.">
        <title>Blast fungal genomes show frequent chromosomal changes, gene gains and losses, and effector gene turnover.</title>
        <authorList>
            <person name="Gomez Luciano L.B."/>
            <person name="Jason Tsai I."/>
            <person name="Chuma I."/>
            <person name="Tosa Y."/>
            <person name="Chen Y.H."/>
            <person name="Li J.Y."/>
            <person name="Li M.Y."/>
            <person name="Jade Lu M.Y."/>
            <person name="Nakayashiki H."/>
            <person name="Li W.H."/>
        </authorList>
    </citation>
    <scope>NUCLEOTIDE SEQUENCE</scope>
    <source>
        <strain evidence="5">NI907</strain>
    </source>
</reference>
<dbReference type="GeneID" id="41957255"/>
<sequence length="849" mass="94936">MARSNIEIGLQRGARASLLLCVASSLTTRLLGPSWKTLTGTTLATLSIGFALSRPQCRTVDSIAASHALFIFLVMSLILSRWDALTTLFAIFAATRMIFSVGEYFQGNQVLSRRNHGLSRYTGGFITLFGTKLKSAKQVRQWWLRMPAVILVSVPFFICISALVTWNMMQELPYADWPWFRGLVREQRLRARSWTRWRYAGPTYVHPPMTKCSQGRIRLLKLWPRWPLGEIRCELVEADMGTADCPAYEAISYHWGSGKPTEPVYIDGRVFLVSPTVLEVLYQLSSYHQTRYLWIDSICINQRDNDEKGSQITLMRDIYRHARCVTVWLDGIPEPWEARKMLAGLWHEIKFGTTESATAMLRKYSEEWQDAGWDQLCAVFCHPWFFRIWVIQEVSSAVQPEAVTILTPTTTLNWSNMVFVAESLNSSPLNIALQTTVVAPEALKLPVGLLHAVFMGYLGIVGPQSASRRLPALLGMVESYGATEPLDFVYALLGLLDPEDPVHSWLKPDYSKSAEDVFATVARGLILSLDEGKSCNETLSYAGIGYKKNLGAGLPSWAPDWTSQGLRAGTWTYQQHFNRPSHAFQFNASGGSALDVSFPSHKAMRMRGTRFDRIAHVGPILKYVEHYGPEVDEATSTGDMLINHFRSRILVVSKARRPYPTGQRLHEVFWRSCVGDTQFARPAPDSLGLACRVWEMMMMRYLCVEATQSNKAAMEALEKLQDVVQGLLGEEEETGVGGLLQLLGLVTSDSAVTKDEMLRTAMEWNGARMMCCAGRVLCVTENGWVAFCPPDTLVGDVVCIFHGVGTPFLLRKTLDSDSASMELVGEAYVHGAMDGEGASYSQPEIFTVV</sequence>
<dbReference type="PANTHER" id="PTHR24148">
    <property type="entry name" value="ANKYRIN REPEAT DOMAIN-CONTAINING PROTEIN 39 HOMOLOG-RELATED"/>
    <property type="match status" value="1"/>
</dbReference>
<evidence type="ECO:0000256" key="2">
    <source>
        <dbReference type="SAM" id="Phobius"/>
    </source>
</evidence>
<dbReference type="PANTHER" id="PTHR24148:SF64">
    <property type="entry name" value="HETEROKARYON INCOMPATIBILITY DOMAIN-CONTAINING PROTEIN"/>
    <property type="match status" value="1"/>
</dbReference>
<keyword evidence="2" id="KW-0812">Transmembrane</keyword>
<feature type="transmembrane region" description="Helical" evidence="2">
    <location>
        <begin position="60"/>
        <end position="79"/>
    </location>
</feature>
<name>A0A6P8BKB9_PYRGI</name>
<dbReference type="KEGG" id="pgri:PgNI_02276"/>
<keyword evidence="2" id="KW-1133">Transmembrane helix</keyword>
<feature type="transmembrane region" description="Helical" evidence="2">
    <location>
        <begin position="85"/>
        <end position="105"/>
    </location>
</feature>
<evidence type="ECO:0000313" key="5">
    <source>
        <dbReference type="RefSeq" id="XP_030987527.1"/>
    </source>
</evidence>
<reference evidence="5" key="2">
    <citation type="submission" date="2019-10" db="EMBL/GenBank/DDBJ databases">
        <authorList>
            <consortium name="NCBI Genome Project"/>
        </authorList>
    </citation>
    <scope>NUCLEOTIDE SEQUENCE</scope>
    <source>
        <strain evidence="5">NI907</strain>
    </source>
</reference>
<feature type="domain" description="Heterokaryon incompatibility" evidence="3">
    <location>
        <begin position="248"/>
        <end position="393"/>
    </location>
</feature>
<dbReference type="Pfam" id="PF06985">
    <property type="entry name" value="HET"/>
    <property type="match status" value="1"/>
</dbReference>
<dbReference type="RefSeq" id="XP_030987527.1">
    <property type="nucleotide sequence ID" value="XM_031122343.1"/>
</dbReference>
<feature type="transmembrane region" description="Helical" evidence="2">
    <location>
        <begin position="142"/>
        <end position="166"/>
    </location>
</feature>
<keyword evidence="1" id="KW-0175">Coiled coil</keyword>
<dbReference type="Pfam" id="PF26639">
    <property type="entry name" value="Het-6_barrel"/>
    <property type="match status" value="1"/>
</dbReference>
<dbReference type="InterPro" id="IPR052895">
    <property type="entry name" value="HetReg/Transcr_Mod"/>
</dbReference>
<reference evidence="5" key="3">
    <citation type="submission" date="2025-08" db="UniProtKB">
        <authorList>
            <consortium name="RefSeq"/>
        </authorList>
    </citation>
    <scope>IDENTIFICATION</scope>
    <source>
        <strain evidence="5">NI907</strain>
    </source>
</reference>
<evidence type="ECO:0000259" key="3">
    <source>
        <dbReference type="Pfam" id="PF06985"/>
    </source>
</evidence>